<keyword evidence="2" id="KW-1015">Disulfide bond</keyword>
<organism evidence="7 9">
    <name type="scientific">Vanilla planifolia</name>
    <name type="common">Vanilla</name>
    <dbReference type="NCBI Taxonomy" id="51239"/>
    <lineage>
        <taxon>Eukaryota</taxon>
        <taxon>Viridiplantae</taxon>
        <taxon>Streptophyta</taxon>
        <taxon>Embryophyta</taxon>
        <taxon>Tracheophyta</taxon>
        <taxon>Spermatophyta</taxon>
        <taxon>Magnoliopsida</taxon>
        <taxon>Liliopsida</taxon>
        <taxon>Asparagales</taxon>
        <taxon>Orchidaceae</taxon>
        <taxon>Vanilloideae</taxon>
        <taxon>Vanilleae</taxon>
        <taxon>Vanilla</taxon>
    </lineage>
</organism>
<dbReference type="CDD" id="cd15795">
    <property type="entry name" value="PMEI-Pla_a_1_like"/>
    <property type="match status" value="1"/>
</dbReference>
<gene>
    <name evidence="7" type="ORF">HPP92_003925</name>
    <name evidence="6" type="ORF">HPP92_004340</name>
</gene>
<feature type="signal peptide" evidence="4">
    <location>
        <begin position="1"/>
        <end position="22"/>
    </location>
</feature>
<dbReference type="GO" id="GO:0004857">
    <property type="term" value="F:enzyme inhibitor activity"/>
    <property type="evidence" value="ECO:0007669"/>
    <property type="project" value="InterPro"/>
</dbReference>
<accession>A0A835SHM9</accession>
<dbReference type="Pfam" id="PF04043">
    <property type="entry name" value="PMEI"/>
    <property type="match status" value="1"/>
</dbReference>
<evidence type="ECO:0000313" key="8">
    <source>
        <dbReference type="Proteomes" id="UP000636800"/>
    </source>
</evidence>
<dbReference type="AlphaFoldDB" id="A0A835SHM9"/>
<reference evidence="8 9" key="1">
    <citation type="journal article" date="2020" name="Nat. Food">
        <title>A phased Vanilla planifolia genome enables genetic improvement of flavour and production.</title>
        <authorList>
            <person name="Hasing T."/>
            <person name="Tang H."/>
            <person name="Brym M."/>
            <person name="Khazi F."/>
            <person name="Huang T."/>
            <person name="Chambers A.H."/>
        </authorList>
    </citation>
    <scope>NUCLEOTIDE SEQUENCE [LARGE SCALE GENOMIC DNA]</scope>
    <source>
        <tissue evidence="7">Leaf</tissue>
    </source>
</reference>
<dbReference type="Proteomes" id="UP000639772">
    <property type="component" value="Chromosome 1"/>
</dbReference>
<dbReference type="SUPFAM" id="SSF101148">
    <property type="entry name" value="Plant invertase/pectin methylesterase inhibitor"/>
    <property type="match status" value="1"/>
</dbReference>
<evidence type="ECO:0000256" key="2">
    <source>
        <dbReference type="ARBA" id="ARBA00023157"/>
    </source>
</evidence>
<dbReference type="Gene3D" id="1.20.140.40">
    <property type="entry name" value="Invertase/pectin methylesterase inhibitor family protein"/>
    <property type="match status" value="1"/>
</dbReference>
<dbReference type="Proteomes" id="UP000636800">
    <property type="component" value="Chromosome 1"/>
</dbReference>
<evidence type="ECO:0000256" key="1">
    <source>
        <dbReference type="ARBA" id="ARBA00022729"/>
    </source>
</evidence>
<dbReference type="EMBL" id="JADCNL010000001">
    <property type="protein sequence ID" value="KAG0499649.1"/>
    <property type="molecule type" value="Genomic_DNA"/>
</dbReference>
<protein>
    <recommendedName>
        <fullName evidence="5">Pectinesterase inhibitor domain-containing protein</fullName>
    </recommendedName>
</protein>
<dbReference type="NCBIfam" id="TIGR01614">
    <property type="entry name" value="PME_inhib"/>
    <property type="match status" value="1"/>
</dbReference>
<evidence type="ECO:0000313" key="9">
    <source>
        <dbReference type="Proteomes" id="UP000639772"/>
    </source>
</evidence>
<dbReference type="InterPro" id="IPR034088">
    <property type="entry name" value="Pla_a_1-like"/>
</dbReference>
<keyword evidence="8" id="KW-1185">Reference proteome</keyword>
<sequence>MASPPVLLVVFLILLHQNLFYSADTSSIVEQTCKQVVSKGIDFNFCVETLRKNPKSSTAGTRGLAVIATQQSKLEFVQVLIAVKKLQHGHLAAPDKEALSVCAEVYEDGIDALLWAIKFIKAGSESDALTYLSAALTYVTTCDDAFDEIGHKSPVAEISQDALDYSRLALAITSLL</sequence>
<comment type="caution">
    <text evidence="7">The sequence shown here is derived from an EMBL/GenBank/DDBJ whole genome shotgun (WGS) entry which is preliminary data.</text>
</comment>
<dbReference type="OrthoDB" id="1872906at2759"/>
<feature type="chain" id="PRO_5033643040" description="Pectinesterase inhibitor domain-containing protein" evidence="4">
    <location>
        <begin position="23"/>
        <end position="176"/>
    </location>
</feature>
<dbReference type="PANTHER" id="PTHR35357">
    <property type="entry name" value="OS02G0537100 PROTEIN"/>
    <property type="match status" value="1"/>
</dbReference>
<evidence type="ECO:0000313" key="6">
    <source>
        <dbReference type="EMBL" id="KAG0499649.1"/>
    </source>
</evidence>
<dbReference type="PANTHER" id="PTHR35357:SF23">
    <property type="entry name" value="PECTINESTERASE INHIBITOR DOMAIN-CONTAINING PROTEIN"/>
    <property type="match status" value="1"/>
</dbReference>
<evidence type="ECO:0000259" key="5">
    <source>
        <dbReference type="SMART" id="SM00856"/>
    </source>
</evidence>
<comment type="similarity">
    <text evidence="3">Belongs to the PMEI family.</text>
</comment>
<keyword evidence="1 4" id="KW-0732">Signal</keyword>
<proteinExistence type="inferred from homology"/>
<feature type="domain" description="Pectinesterase inhibitor" evidence="5">
    <location>
        <begin position="24"/>
        <end position="172"/>
    </location>
</feature>
<name>A0A835SHM9_VANPL</name>
<dbReference type="InterPro" id="IPR006501">
    <property type="entry name" value="Pectinesterase_inhib_dom"/>
</dbReference>
<dbReference type="InterPro" id="IPR035513">
    <property type="entry name" value="Invertase/methylesterase_inhib"/>
</dbReference>
<evidence type="ECO:0000256" key="4">
    <source>
        <dbReference type="SAM" id="SignalP"/>
    </source>
</evidence>
<dbReference type="SMART" id="SM00856">
    <property type="entry name" value="PMEI"/>
    <property type="match status" value="1"/>
</dbReference>
<evidence type="ECO:0000256" key="3">
    <source>
        <dbReference type="ARBA" id="ARBA00038471"/>
    </source>
</evidence>
<dbReference type="EMBL" id="JADCNM010000001">
    <property type="protein sequence ID" value="KAG0503853.1"/>
    <property type="molecule type" value="Genomic_DNA"/>
</dbReference>
<evidence type="ECO:0000313" key="7">
    <source>
        <dbReference type="EMBL" id="KAG0503853.1"/>
    </source>
</evidence>